<feature type="transmembrane region" description="Helical" evidence="4">
    <location>
        <begin position="417"/>
        <end position="436"/>
    </location>
</feature>
<dbReference type="Pfam" id="PF00011">
    <property type="entry name" value="HSP20"/>
    <property type="match status" value="1"/>
</dbReference>
<protein>
    <recommendedName>
        <fullName evidence="5">SHSP domain-containing protein</fullName>
    </recommendedName>
</protein>
<feature type="region of interest" description="Disordered" evidence="3">
    <location>
        <begin position="303"/>
        <end position="413"/>
    </location>
</feature>
<evidence type="ECO:0000256" key="2">
    <source>
        <dbReference type="RuleBase" id="RU003616"/>
    </source>
</evidence>
<keyword evidence="4" id="KW-0812">Transmembrane</keyword>
<evidence type="ECO:0000313" key="7">
    <source>
        <dbReference type="Proteomes" id="UP001642487"/>
    </source>
</evidence>
<keyword evidence="4" id="KW-1133">Transmembrane helix</keyword>
<evidence type="ECO:0000259" key="5">
    <source>
        <dbReference type="PROSITE" id="PS01031"/>
    </source>
</evidence>
<keyword evidence="4" id="KW-0472">Membrane</keyword>
<proteinExistence type="inferred from homology"/>
<evidence type="ECO:0000256" key="4">
    <source>
        <dbReference type="SAM" id="Phobius"/>
    </source>
</evidence>
<dbReference type="CDD" id="cd06464">
    <property type="entry name" value="ACD_sHsps-like"/>
    <property type="match status" value="1"/>
</dbReference>
<feature type="region of interest" description="Disordered" evidence="3">
    <location>
        <begin position="219"/>
        <end position="238"/>
    </location>
</feature>
<reference evidence="6 7" key="1">
    <citation type="submission" date="2024-03" db="EMBL/GenBank/DDBJ databases">
        <authorList>
            <person name="Gkanogiannis A."/>
            <person name="Becerra Lopez-Lavalle L."/>
        </authorList>
    </citation>
    <scope>NUCLEOTIDE SEQUENCE [LARGE SCALE GENOMIC DNA]</scope>
</reference>
<dbReference type="PROSITE" id="PS01031">
    <property type="entry name" value="SHSP"/>
    <property type="match status" value="1"/>
</dbReference>
<feature type="compositionally biased region" description="Acidic residues" evidence="3">
    <location>
        <begin position="179"/>
        <end position="193"/>
    </location>
</feature>
<evidence type="ECO:0000313" key="6">
    <source>
        <dbReference type="EMBL" id="CAK9309689.1"/>
    </source>
</evidence>
<dbReference type="Proteomes" id="UP001642487">
    <property type="component" value="Chromosome 1"/>
</dbReference>
<dbReference type="InterPro" id="IPR002068">
    <property type="entry name" value="A-crystallin/Hsp20_dom"/>
</dbReference>
<dbReference type="Gene3D" id="2.60.40.790">
    <property type="match status" value="1"/>
</dbReference>
<dbReference type="SUPFAM" id="SSF49764">
    <property type="entry name" value="HSP20-like chaperones"/>
    <property type="match status" value="1"/>
</dbReference>
<keyword evidence="7" id="KW-1185">Reference proteome</keyword>
<accession>A0ABP0XNE2</accession>
<name>A0ABP0XNE2_9ROSI</name>
<dbReference type="EMBL" id="OZ021735">
    <property type="protein sequence ID" value="CAK9309689.1"/>
    <property type="molecule type" value="Genomic_DNA"/>
</dbReference>
<feature type="region of interest" description="Disordered" evidence="3">
    <location>
        <begin position="169"/>
        <end position="195"/>
    </location>
</feature>
<feature type="domain" description="SHSP" evidence="5">
    <location>
        <begin position="24"/>
        <end position="143"/>
    </location>
</feature>
<evidence type="ECO:0000256" key="3">
    <source>
        <dbReference type="SAM" id="MobiDB-lite"/>
    </source>
</evidence>
<feature type="compositionally biased region" description="Basic and acidic residues" evidence="3">
    <location>
        <begin position="169"/>
        <end position="178"/>
    </location>
</feature>
<dbReference type="InterPro" id="IPR008978">
    <property type="entry name" value="HSP20-like_chaperone"/>
</dbReference>
<feature type="compositionally biased region" description="Basic and acidic residues" evidence="3">
    <location>
        <begin position="344"/>
        <end position="353"/>
    </location>
</feature>
<evidence type="ECO:0000256" key="1">
    <source>
        <dbReference type="PROSITE-ProRule" id="PRU00285"/>
    </source>
</evidence>
<sequence length="447" mass="50114">MGSDFELKINPTRDDDPSSTFELQLAKGTATPFFCSNETNSMFILTAKLTGFAADDIVITINGSGTRIEIGWGKLVQKVEITGRMYKKETETRRFKKIFRIPDGVVLDEIKATYNDKESVLKISMPKLVDGMLGVGIEEVKEEEAGEATFGSQDYQEELLETLETGRKTNLVDDNHEKEEDDAANGEVEEENVGPEAFHEREYVAEMPPEEIKKLNGNEMEQDIDGESNDDYSERKKTVKVATKTTEYEATRENVNGEIKVPRVRSTEGIDVAEGTANHQKEKRLNAGACNGDKATLINKKPYVKTQSKASMDREAQVLDRGLSQPNRLTQAEPGTQETYKNIWELKELETDKGSPYLQSPAHQHEGKGVDQKGSSQTKDEIKDAREECKSTHEDSSKEAEQEKKQDSKQFKMRTPIIIAGSALLASLAIVVFNLMKSKRREKNMRG</sequence>
<feature type="compositionally biased region" description="Acidic residues" evidence="3">
    <location>
        <begin position="220"/>
        <end position="231"/>
    </location>
</feature>
<gene>
    <name evidence="6" type="ORF">CITCOLO1_LOCUS1272</name>
</gene>
<comment type="similarity">
    <text evidence="1 2">Belongs to the small heat shock protein (HSP20) family.</text>
</comment>
<feature type="compositionally biased region" description="Basic and acidic residues" evidence="3">
    <location>
        <begin position="378"/>
        <end position="410"/>
    </location>
</feature>
<feature type="compositionally biased region" description="Polar residues" evidence="3">
    <location>
        <begin position="324"/>
        <end position="340"/>
    </location>
</feature>
<organism evidence="6 7">
    <name type="scientific">Citrullus colocynthis</name>
    <name type="common">colocynth</name>
    <dbReference type="NCBI Taxonomy" id="252529"/>
    <lineage>
        <taxon>Eukaryota</taxon>
        <taxon>Viridiplantae</taxon>
        <taxon>Streptophyta</taxon>
        <taxon>Embryophyta</taxon>
        <taxon>Tracheophyta</taxon>
        <taxon>Spermatophyta</taxon>
        <taxon>Magnoliopsida</taxon>
        <taxon>eudicotyledons</taxon>
        <taxon>Gunneridae</taxon>
        <taxon>Pentapetalae</taxon>
        <taxon>rosids</taxon>
        <taxon>fabids</taxon>
        <taxon>Cucurbitales</taxon>
        <taxon>Cucurbitaceae</taxon>
        <taxon>Benincaseae</taxon>
        <taxon>Citrullus</taxon>
    </lineage>
</organism>